<keyword evidence="3" id="KW-0963">Cytoplasm</keyword>
<evidence type="ECO:0000256" key="3">
    <source>
        <dbReference type="ARBA" id="ARBA00022490"/>
    </source>
</evidence>
<dbReference type="InParanoid" id="A0A6P8P3Q7"/>
<dbReference type="InterPro" id="IPR017907">
    <property type="entry name" value="Znf_RING_CS"/>
</dbReference>
<dbReference type="InterPro" id="IPR013083">
    <property type="entry name" value="Znf_RING/FYVE/PHD"/>
</dbReference>
<evidence type="ECO:0000256" key="10">
    <source>
        <dbReference type="SAM" id="Coils"/>
    </source>
</evidence>
<evidence type="ECO:0000256" key="1">
    <source>
        <dbReference type="ARBA" id="ARBA00004496"/>
    </source>
</evidence>
<keyword evidence="10" id="KW-0175">Coiled coil</keyword>
<dbReference type="Gene3D" id="2.60.120.920">
    <property type="match status" value="1"/>
</dbReference>
<dbReference type="InterPro" id="IPR001841">
    <property type="entry name" value="Znf_RING"/>
</dbReference>
<dbReference type="PROSITE" id="PS50089">
    <property type="entry name" value="ZF_RING_2"/>
    <property type="match status" value="1"/>
</dbReference>
<sequence>MQTAMAGGRRTEQNLKDELTCSICCELFREPVMLECMHHFCKACILRFWQGYQKVASCPQCRREHPSRTFRTSYLVARVVERVRQCNTEQQRKKLQKQLEDALRSHHLKLEDLIQMKRRADQRINSIKKTSEALAEKIRVEFKCLHQILEEEERATLAELGKEEDEAVLKLKAHVRQLEEGILELEKTMESIHQARSKMGDEFLLEVEDLKTRQIKRVETQPLNNLELHSEKYSGPLQYKIWKRMLKSIHPAPSLLTFDPESAHPNLVFSQDLTEVTETDIPQSVPKNSKRFLQCVNVLAAETFESGRHYWEVWVGNKIKWDLGVAAESVDRKVKVKLCPENGYWTLRLRNGNEYSAMTSPPIQLSLENCLRKVGVYLDCGERKVAVYNAEDMVHLFTFTLAETGRFCPFFSTCFSEGRQNVEPMRICHLNL</sequence>
<dbReference type="InterPro" id="IPR018957">
    <property type="entry name" value="Znf_C3HC4_RING-type"/>
</dbReference>
<dbReference type="InterPro" id="IPR013320">
    <property type="entry name" value="ConA-like_dom_sf"/>
</dbReference>
<evidence type="ECO:0000313" key="13">
    <source>
        <dbReference type="Proteomes" id="UP000515159"/>
    </source>
</evidence>
<dbReference type="InterPro" id="IPR043136">
    <property type="entry name" value="B30.2/SPRY_sf"/>
</dbReference>
<organism evidence="13 14">
    <name type="scientific">Geotrypetes seraphini</name>
    <name type="common">Gaboon caecilian</name>
    <name type="synonym">Caecilia seraphini</name>
    <dbReference type="NCBI Taxonomy" id="260995"/>
    <lineage>
        <taxon>Eukaryota</taxon>
        <taxon>Metazoa</taxon>
        <taxon>Chordata</taxon>
        <taxon>Craniata</taxon>
        <taxon>Vertebrata</taxon>
        <taxon>Euteleostomi</taxon>
        <taxon>Amphibia</taxon>
        <taxon>Gymnophiona</taxon>
        <taxon>Geotrypetes</taxon>
    </lineage>
</organism>
<dbReference type="KEGG" id="gsh:117351922"/>
<dbReference type="Proteomes" id="UP000515159">
    <property type="component" value="Chromosome 18"/>
</dbReference>
<dbReference type="InterPro" id="IPR003877">
    <property type="entry name" value="SPRY_dom"/>
</dbReference>
<keyword evidence="7" id="KW-0833">Ubl conjugation pathway</keyword>
<dbReference type="InterPro" id="IPR050143">
    <property type="entry name" value="TRIM/RBCC"/>
</dbReference>
<dbReference type="InterPro" id="IPR001870">
    <property type="entry name" value="B30.2/SPRY"/>
</dbReference>
<gene>
    <name evidence="14" type="primary">LOC117351922</name>
</gene>
<dbReference type="GeneID" id="117351922"/>
<dbReference type="GO" id="GO:0008270">
    <property type="term" value="F:zinc ion binding"/>
    <property type="evidence" value="ECO:0007669"/>
    <property type="project" value="UniProtKB-KW"/>
</dbReference>
<dbReference type="SMART" id="SM00449">
    <property type="entry name" value="SPRY"/>
    <property type="match status" value="1"/>
</dbReference>
<keyword evidence="5" id="KW-0479">Metal-binding</keyword>
<proteinExistence type="inferred from homology"/>
<dbReference type="SMART" id="SM00589">
    <property type="entry name" value="PRY"/>
    <property type="match status" value="1"/>
</dbReference>
<feature type="domain" description="RING-type" evidence="11">
    <location>
        <begin position="21"/>
        <end position="62"/>
    </location>
</feature>
<dbReference type="InterPro" id="IPR003879">
    <property type="entry name" value="Butyrophylin_SPRY"/>
</dbReference>
<evidence type="ECO:0000313" key="14">
    <source>
        <dbReference type="RefSeq" id="XP_033783707.1"/>
    </source>
</evidence>
<dbReference type="InterPro" id="IPR006574">
    <property type="entry name" value="PRY"/>
</dbReference>
<dbReference type="GO" id="GO:0016740">
    <property type="term" value="F:transferase activity"/>
    <property type="evidence" value="ECO:0007669"/>
    <property type="project" value="UniProtKB-KW"/>
</dbReference>
<dbReference type="AlphaFoldDB" id="A0A6P8P3Q7"/>
<dbReference type="SMART" id="SM00184">
    <property type="entry name" value="RING"/>
    <property type="match status" value="1"/>
</dbReference>
<evidence type="ECO:0000256" key="7">
    <source>
        <dbReference type="ARBA" id="ARBA00022786"/>
    </source>
</evidence>
<feature type="coiled-coil region" evidence="10">
    <location>
        <begin position="168"/>
        <end position="195"/>
    </location>
</feature>
<protein>
    <submittedName>
        <fullName evidence="14">Zinc-binding protein A33-like isoform X1</fullName>
    </submittedName>
</protein>
<reference evidence="14" key="1">
    <citation type="submission" date="2025-08" db="UniProtKB">
        <authorList>
            <consortium name="RefSeq"/>
        </authorList>
    </citation>
    <scope>IDENTIFICATION</scope>
</reference>
<evidence type="ECO:0000256" key="9">
    <source>
        <dbReference type="PROSITE-ProRule" id="PRU00175"/>
    </source>
</evidence>
<dbReference type="SUPFAM" id="SSF49899">
    <property type="entry name" value="Concanavalin A-like lectins/glucanases"/>
    <property type="match status" value="1"/>
</dbReference>
<dbReference type="FunFam" id="2.60.120.920:FF:000004">
    <property type="entry name" value="Butyrophilin subfamily 1 member A1"/>
    <property type="match status" value="1"/>
</dbReference>
<evidence type="ECO:0000256" key="8">
    <source>
        <dbReference type="ARBA" id="ARBA00022833"/>
    </source>
</evidence>
<evidence type="ECO:0000256" key="6">
    <source>
        <dbReference type="ARBA" id="ARBA00022771"/>
    </source>
</evidence>
<dbReference type="OrthoDB" id="6270329at2759"/>
<dbReference type="PRINTS" id="PR01407">
    <property type="entry name" value="BUTYPHLNCDUF"/>
</dbReference>
<comment type="subcellular location">
    <subcellularLocation>
        <location evidence="1">Cytoplasm</location>
    </subcellularLocation>
</comment>
<accession>A0A6P8P3Q7</accession>
<evidence type="ECO:0000259" key="11">
    <source>
        <dbReference type="PROSITE" id="PS50089"/>
    </source>
</evidence>
<dbReference type="Pfam" id="PF00622">
    <property type="entry name" value="SPRY"/>
    <property type="match status" value="1"/>
</dbReference>
<dbReference type="Gene3D" id="3.30.40.10">
    <property type="entry name" value="Zinc/RING finger domain, C3HC4 (zinc finger)"/>
    <property type="match status" value="1"/>
</dbReference>
<keyword evidence="4" id="KW-0808">Transferase</keyword>
<dbReference type="GO" id="GO:0005737">
    <property type="term" value="C:cytoplasm"/>
    <property type="evidence" value="ECO:0007669"/>
    <property type="project" value="UniProtKB-SubCell"/>
</dbReference>
<dbReference type="Pfam" id="PF13765">
    <property type="entry name" value="PRY"/>
    <property type="match status" value="1"/>
</dbReference>
<dbReference type="SUPFAM" id="SSF57850">
    <property type="entry name" value="RING/U-box"/>
    <property type="match status" value="1"/>
</dbReference>
<dbReference type="RefSeq" id="XP_033783707.1">
    <property type="nucleotide sequence ID" value="XM_033927816.1"/>
</dbReference>
<feature type="domain" description="B30.2/SPRY" evidence="12">
    <location>
        <begin position="236"/>
        <end position="432"/>
    </location>
</feature>
<evidence type="ECO:0000256" key="2">
    <source>
        <dbReference type="ARBA" id="ARBA00008518"/>
    </source>
</evidence>
<dbReference type="PROSITE" id="PS00518">
    <property type="entry name" value="ZF_RING_1"/>
    <property type="match status" value="1"/>
</dbReference>
<evidence type="ECO:0000256" key="4">
    <source>
        <dbReference type="ARBA" id="ARBA00022679"/>
    </source>
</evidence>
<keyword evidence="6 9" id="KW-0863">Zinc-finger</keyword>
<dbReference type="PROSITE" id="PS50188">
    <property type="entry name" value="B302_SPRY"/>
    <property type="match status" value="1"/>
</dbReference>
<evidence type="ECO:0000256" key="5">
    <source>
        <dbReference type="ARBA" id="ARBA00022723"/>
    </source>
</evidence>
<keyword evidence="8" id="KW-0862">Zinc</keyword>
<dbReference type="PANTHER" id="PTHR24103">
    <property type="entry name" value="E3 UBIQUITIN-PROTEIN LIGASE TRIM"/>
    <property type="match status" value="1"/>
</dbReference>
<name>A0A6P8P3Q7_GEOSA</name>
<keyword evidence="13" id="KW-1185">Reference proteome</keyword>
<comment type="similarity">
    <text evidence="2">Belongs to the TRIM/RBCC family.</text>
</comment>
<dbReference type="Pfam" id="PF00097">
    <property type="entry name" value="zf-C3HC4"/>
    <property type="match status" value="1"/>
</dbReference>
<evidence type="ECO:0000259" key="12">
    <source>
        <dbReference type="PROSITE" id="PS50188"/>
    </source>
</evidence>